<gene>
    <name evidence="2" type="ORF">ECPE_LOCUS7995</name>
</gene>
<sequence length="143" mass="16418">MPAVVLRHSRMSRSPDRTTDELFEQTPIERVVHQTVNGSLQSNLKKQWKEGSSLGNIPLLQFHGSYRIEQINKAWDSPDMSRLPLHCSAHSQESVRRITALCSKEETEFSQMKGLRDRRKIPDVVGSTEPDVDESLYEDEIIE</sequence>
<dbReference type="Proteomes" id="UP000272942">
    <property type="component" value="Unassembled WGS sequence"/>
</dbReference>
<evidence type="ECO:0000313" key="4">
    <source>
        <dbReference type="WBParaSite" id="ECPE_0000801601-mRNA-1"/>
    </source>
</evidence>
<dbReference type="WBParaSite" id="ECPE_0000801601-mRNA-1">
    <property type="protein sequence ID" value="ECPE_0000801601-mRNA-1"/>
    <property type="gene ID" value="ECPE_0000801601"/>
</dbReference>
<feature type="compositionally biased region" description="Acidic residues" evidence="1">
    <location>
        <begin position="130"/>
        <end position="143"/>
    </location>
</feature>
<feature type="region of interest" description="Disordered" evidence="1">
    <location>
        <begin position="120"/>
        <end position="143"/>
    </location>
</feature>
<keyword evidence="3" id="KW-1185">Reference proteome</keyword>
<evidence type="ECO:0000256" key="1">
    <source>
        <dbReference type="SAM" id="MobiDB-lite"/>
    </source>
</evidence>
<feature type="region of interest" description="Disordered" evidence="1">
    <location>
        <begin position="1"/>
        <end position="20"/>
    </location>
</feature>
<organism evidence="4">
    <name type="scientific">Echinostoma caproni</name>
    <dbReference type="NCBI Taxonomy" id="27848"/>
    <lineage>
        <taxon>Eukaryota</taxon>
        <taxon>Metazoa</taxon>
        <taxon>Spiralia</taxon>
        <taxon>Lophotrochozoa</taxon>
        <taxon>Platyhelminthes</taxon>
        <taxon>Trematoda</taxon>
        <taxon>Digenea</taxon>
        <taxon>Plagiorchiida</taxon>
        <taxon>Echinostomata</taxon>
        <taxon>Echinostomatoidea</taxon>
        <taxon>Echinostomatidae</taxon>
        <taxon>Echinostoma</taxon>
    </lineage>
</organism>
<evidence type="ECO:0000313" key="3">
    <source>
        <dbReference type="Proteomes" id="UP000272942"/>
    </source>
</evidence>
<evidence type="ECO:0000313" key="2">
    <source>
        <dbReference type="EMBL" id="VDP82523.1"/>
    </source>
</evidence>
<dbReference type="AlphaFoldDB" id="A0A183AM10"/>
<proteinExistence type="predicted"/>
<reference evidence="4" key="1">
    <citation type="submission" date="2016-06" db="UniProtKB">
        <authorList>
            <consortium name="WormBaseParasite"/>
        </authorList>
    </citation>
    <scope>IDENTIFICATION</scope>
</reference>
<accession>A0A183AM10</accession>
<name>A0A183AM10_9TREM</name>
<dbReference type="EMBL" id="UZAN01045366">
    <property type="protein sequence ID" value="VDP82523.1"/>
    <property type="molecule type" value="Genomic_DNA"/>
</dbReference>
<reference evidence="2 3" key="2">
    <citation type="submission" date="2018-11" db="EMBL/GenBank/DDBJ databases">
        <authorList>
            <consortium name="Pathogen Informatics"/>
        </authorList>
    </citation>
    <scope>NUCLEOTIDE SEQUENCE [LARGE SCALE GENOMIC DNA]</scope>
    <source>
        <strain evidence="2 3">Egypt</strain>
    </source>
</reference>
<protein>
    <submittedName>
        <fullName evidence="2 4">Uncharacterized protein</fullName>
    </submittedName>
</protein>